<feature type="region of interest" description="Disordered" evidence="1">
    <location>
        <begin position="1"/>
        <end position="21"/>
    </location>
</feature>
<protein>
    <submittedName>
        <fullName evidence="2">Uncharacterized protein</fullName>
    </submittedName>
</protein>
<sequence>MRQSKGHKVKDGALNNGLKPNSDLRPCRFLLAWRGGDNAASCSTRRAGDARGAVCGGASEGCRFRGEDPDTDPTLSVKGYESLEIRLCVVIDSLAHHAV</sequence>
<proteinExistence type="predicted"/>
<gene>
    <name evidence="2" type="ORF">RR46_14894</name>
</gene>
<organism evidence="2 3">
    <name type="scientific">Papilio xuthus</name>
    <name type="common">Asian swallowtail butterfly</name>
    <dbReference type="NCBI Taxonomy" id="66420"/>
    <lineage>
        <taxon>Eukaryota</taxon>
        <taxon>Metazoa</taxon>
        <taxon>Ecdysozoa</taxon>
        <taxon>Arthropoda</taxon>
        <taxon>Hexapoda</taxon>
        <taxon>Insecta</taxon>
        <taxon>Pterygota</taxon>
        <taxon>Neoptera</taxon>
        <taxon>Endopterygota</taxon>
        <taxon>Lepidoptera</taxon>
        <taxon>Glossata</taxon>
        <taxon>Ditrysia</taxon>
        <taxon>Papilionoidea</taxon>
        <taxon>Papilionidae</taxon>
        <taxon>Papilioninae</taxon>
        <taxon>Papilio</taxon>
    </lineage>
</organism>
<evidence type="ECO:0000313" key="3">
    <source>
        <dbReference type="Proteomes" id="UP000053268"/>
    </source>
</evidence>
<evidence type="ECO:0000313" key="2">
    <source>
        <dbReference type="EMBL" id="KPI91390.1"/>
    </source>
</evidence>
<dbReference type="AlphaFoldDB" id="A0A194PJX2"/>
<keyword evidence="3" id="KW-1185">Reference proteome</keyword>
<name>A0A194PJX2_PAPXU</name>
<reference evidence="2 3" key="1">
    <citation type="journal article" date="2015" name="Nat. Commun.">
        <title>Outbred genome sequencing and CRISPR/Cas9 gene editing in butterflies.</title>
        <authorList>
            <person name="Li X."/>
            <person name="Fan D."/>
            <person name="Zhang W."/>
            <person name="Liu G."/>
            <person name="Zhang L."/>
            <person name="Zhao L."/>
            <person name="Fang X."/>
            <person name="Chen L."/>
            <person name="Dong Y."/>
            <person name="Chen Y."/>
            <person name="Ding Y."/>
            <person name="Zhao R."/>
            <person name="Feng M."/>
            <person name="Zhu Y."/>
            <person name="Feng Y."/>
            <person name="Jiang X."/>
            <person name="Zhu D."/>
            <person name="Xiang H."/>
            <person name="Feng X."/>
            <person name="Li S."/>
            <person name="Wang J."/>
            <person name="Zhang G."/>
            <person name="Kronforst M.R."/>
            <person name="Wang W."/>
        </authorList>
    </citation>
    <scope>NUCLEOTIDE SEQUENCE [LARGE SCALE GENOMIC DNA]</scope>
    <source>
        <strain evidence="2">Ya'a_city_454_Px</strain>
        <tissue evidence="2">Whole body</tissue>
    </source>
</reference>
<dbReference type="Proteomes" id="UP000053268">
    <property type="component" value="Unassembled WGS sequence"/>
</dbReference>
<evidence type="ECO:0000256" key="1">
    <source>
        <dbReference type="SAM" id="MobiDB-lite"/>
    </source>
</evidence>
<dbReference type="EMBL" id="KQ459606">
    <property type="protein sequence ID" value="KPI91390.1"/>
    <property type="molecule type" value="Genomic_DNA"/>
</dbReference>
<accession>A0A194PJX2</accession>